<feature type="transmembrane region" description="Helical" evidence="1">
    <location>
        <begin position="95"/>
        <end position="116"/>
    </location>
</feature>
<accession>A0A507DVQ3</accession>
<proteinExistence type="predicted"/>
<feature type="domain" description="Fatty acid desaturase" evidence="2">
    <location>
        <begin position="99"/>
        <end position="309"/>
    </location>
</feature>
<comment type="caution">
    <text evidence="3">The sequence shown here is derived from an EMBL/GenBank/DDBJ whole genome shotgun (WGS) entry which is preliminary data.</text>
</comment>
<dbReference type="AlphaFoldDB" id="A0A507DVQ3"/>
<evidence type="ECO:0000313" key="4">
    <source>
        <dbReference type="Proteomes" id="UP000320333"/>
    </source>
</evidence>
<dbReference type="PANTHER" id="PTHR36459">
    <property type="entry name" value="ORF"/>
    <property type="match status" value="1"/>
</dbReference>
<protein>
    <recommendedName>
        <fullName evidence="2">Fatty acid desaturase domain-containing protein</fullName>
    </recommendedName>
</protein>
<keyword evidence="1" id="KW-0812">Transmembrane</keyword>
<dbReference type="PANTHER" id="PTHR36459:SF1">
    <property type="entry name" value="FATTY ACID DESATURASE DOMAIN-CONTAINING PROTEIN-RELATED"/>
    <property type="match status" value="1"/>
</dbReference>
<feature type="transmembrane region" description="Helical" evidence="1">
    <location>
        <begin position="220"/>
        <end position="241"/>
    </location>
</feature>
<organism evidence="3 4">
    <name type="scientific">Chytriomyces confervae</name>
    <dbReference type="NCBI Taxonomy" id="246404"/>
    <lineage>
        <taxon>Eukaryota</taxon>
        <taxon>Fungi</taxon>
        <taxon>Fungi incertae sedis</taxon>
        <taxon>Chytridiomycota</taxon>
        <taxon>Chytridiomycota incertae sedis</taxon>
        <taxon>Chytridiomycetes</taxon>
        <taxon>Chytridiales</taxon>
        <taxon>Chytriomycetaceae</taxon>
        <taxon>Chytriomyces</taxon>
    </lineage>
</organism>
<gene>
    <name evidence="3" type="ORF">CcCBS67573_g09490</name>
</gene>
<dbReference type="Pfam" id="PF00487">
    <property type="entry name" value="FA_desaturase"/>
    <property type="match status" value="1"/>
</dbReference>
<reference evidence="3 4" key="1">
    <citation type="journal article" date="2019" name="Sci. Rep.">
        <title>Comparative genomics of chytrid fungi reveal insights into the obligate biotrophic and pathogenic lifestyle of Synchytrium endobioticum.</title>
        <authorList>
            <person name="van de Vossenberg B.T.L.H."/>
            <person name="Warris S."/>
            <person name="Nguyen H.D.T."/>
            <person name="van Gent-Pelzer M.P.E."/>
            <person name="Joly D.L."/>
            <person name="van de Geest H.C."/>
            <person name="Bonants P.J.M."/>
            <person name="Smith D.S."/>
            <person name="Levesque C.A."/>
            <person name="van der Lee T.A.J."/>
        </authorList>
    </citation>
    <scope>NUCLEOTIDE SEQUENCE [LARGE SCALE GENOMIC DNA]</scope>
    <source>
        <strain evidence="3 4">CBS 675.73</strain>
    </source>
</reference>
<keyword evidence="4" id="KW-1185">Reference proteome</keyword>
<dbReference type="EMBL" id="QEAP01000856">
    <property type="protein sequence ID" value="TPX55267.1"/>
    <property type="molecule type" value="Genomic_DNA"/>
</dbReference>
<keyword evidence="1" id="KW-0472">Membrane</keyword>
<dbReference type="InterPro" id="IPR005804">
    <property type="entry name" value="FA_desaturase_dom"/>
</dbReference>
<dbReference type="STRING" id="246404.A0A507DVQ3"/>
<evidence type="ECO:0000256" key="1">
    <source>
        <dbReference type="SAM" id="Phobius"/>
    </source>
</evidence>
<dbReference type="Proteomes" id="UP000320333">
    <property type="component" value="Unassembled WGS sequence"/>
</dbReference>
<name>A0A507DVQ3_9FUNG</name>
<dbReference type="OrthoDB" id="1470350at2759"/>
<feature type="transmembrane region" description="Helical" evidence="1">
    <location>
        <begin position="69"/>
        <end position="89"/>
    </location>
</feature>
<evidence type="ECO:0000313" key="3">
    <source>
        <dbReference type="EMBL" id="TPX55267.1"/>
    </source>
</evidence>
<sequence length="413" mass="48144">MRVVDDNNIIQALNEDWAVDKTTTPGFEYPDARLVSCDGSVVKVLDREPANLYERMVFPLLRDRRDLQVWNVPFCATLTLWPSFLYMFMSNKIHPLHIALHLFACWWQITAFHLAIHVSSHRRVFKSSVLDKWIPVFCAPVFGHTVYTYYLHHIKMHHVADNSPYDISSTLFYQRDSLAGFLHYFFRFYFLAFLDLPRYFMKHNQNTRAVQAFLGELGTFAVLGYFTYYYNTMAMVWCFWVPMTASRFGMMSGNWVQHSFLDPKDPLGGGLHNSITIIESRYNLQNYNDGYHASHHLNAQRHWSEHPREFLSKRQLYLDTDAIVLKGTDYDEVFGYLMAGNYAAIANKMIDVAVPGSRKFMSVEDRVAWLQSRTKKFTWMDLERIYGVEFLVGKFGEALVKDGLKAEGWTGGK</sequence>
<evidence type="ECO:0000259" key="2">
    <source>
        <dbReference type="Pfam" id="PF00487"/>
    </source>
</evidence>
<dbReference type="GO" id="GO:0006629">
    <property type="term" value="P:lipid metabolic process"/>
    <property type="evidence" value="ECO:0007669"/>
    <property type="project" value="InterPro"/>
</dbReference>
<keyword evidence="1" id="KW-1133">Transmembrane helix</keyword>
<feature type="transmembrane region" description="Helical" evidence="1">
    <location>
        <begin position="181"/>
        <end position="200"/>
    </location>
</feature>